<dbReference type="AlphaFoldDB" id="A0AAD7VMC3"/>
<accession>A0AAD7VMC3</accession>
<gene>
    <name evidence="1" type="ORF">O6P43_000261</name>
</gene>
<dbReference type="EMBL" id="JARAOO010000001">
    <property type="protein sequence ID" value="KAJ7980920.1"/>
    <property type="molecule type" value="Genomic_DNA"/>
</dbReference>
<sequence>MTARVPIRPTYVNLYKWPESDAEFVKMVSSNTSKGLHSLARPQVVDSISCRQMYLRSYKFSRRKEGVTEKTMKCLGRVKQIKKSLLLRKASRYLVLPIYQSFAACYLALPRSTCLINMEISS</sequence>
<dbReference type="KEGG" id="qsa:O6P43_000261"/>
<dbReference type="Proteomes" id="UP001163823">
    <property type="component" value="Chromosome 1"/>
</dbReference>
<keyword evidence="2" id="KW-1185">Reference proteome</keyword>
<name>A0AAD7VMC3_QUISA</name>
<organism evidence="1 2">
    <name type="scientific">Quillaja saponaria</name>
    <name type="common">Soap bark tree</name>
    <dbReference type="NCBI Taxonomy" id="32244"/>
    <lineage>
        <taxon>Eukaryota</taxon>
        <taxon>Viridiplantae</taxon>
        <taxon>Streptophyta</taxon>
        <taxon>Embryophyta</taxon>
        <taxon>Tracheophyta</taxon>
        <taxon>Spermatophyta</taxon>
        <taxon>Magnoliopsida</taxon>
        <taxon>eudicotyledons</taxon>
        <taxon>Gunneridae</taxon>
        <taxon>Pentapetalae</taxon>
        <taxon>rosids</taxon>
        <taxon>fabids</taxon>
        <taxon>Fabales</taxon>
        <taxon>Quillajaceae</taxon>
        <taxon>Quillaja</taxon>
    </lineage>
</organism>
<evidence type="ECO:0000313" key="1">
    <source>
        <dbReference type="EMBL" id="KAJ7980920.1"/>
    </source>
</evidence>
<evidence type="ECO:0000313" key="2">
    <source>
        <dbReference type="Proteomes" id="UP001163823"/>
    </source>
</evidence>
<dbReference type="PANTHER" id="PTHR35304:SF10">
    <property type="entry name" value="TRANSMEMBRANE PROTEIN"/>
    <property type="match status" value="1"/>
</dbReference>
<comment type="caution">
    <text evidence="1">The sequence shown here is derived from an EMBL/GenBank/DDBJ whole genome shotgun (WGS) entry which is preliminary data.</text>
</comment>
<reference evidence="1 2" key="1">
    <citation type="journal article" date="2023" name="Science">
        <title>Elucidation of the pathway for biosynthesis of saponin adjuvants from the soapbark tree.</title>
        <authorList>
            <person name="Reed J."/>
            <person name="Orme A."/>
            <person name="El-Demerdash A."/>
            <person name="Owen C."/>
            <person name="Martin L.B.B."/>
            <person name="Misra R.C."/>
            <person name="Kikuchi S."/>
            <person name="Rejzek M."/>
            <person name="Martin A.C."/>
            <person name="Harkess A."/>
            <person name="Leebens-Mack J."/>
            <person name="Louveau T."/>
            <person name="Stephenson M.J."/>
            <person name="Osbourn A."/>
        </authorList>
    </citation>
    <scope>NUCLEOTIDE SEQUENCE [LARGE SCALE GENOMIC DNA]</scope>
    <source>
        <strain evidence="1">S10</strain>
    </source>
</reference>
<dbReference type="PANTHER" id="PTHR35304">
    <property type="entry name" value="OS05G0120300 PROTEIN-RELATED"/>
    <property type="match status" value="1"/>
</dbReference>
<protein>
    <submittedName>
        <fullName evidence="1">Protein unc-80 like</fullName>
    </submittedName>
</protein>
<proteinExistence type="predicted"/>